<keyword evidence="3" id="KW-1185">Reference proteome</keyword>
<evidence type="ECO:0000313" key="2">
    <source>
        <dbReference type="EnsemblPlants" id="TuG1812G0200004568.01.T03.cds352527"/>
    </source>
</evidence>
<dbReference type="Gramene" id="TuG1812G0200002517.01.T03">
    <property type="protein sequence ID" value="TuG1812G0200002517.01.T03.cds370735"/>
    <property type="gene ID" value="TuG1812G0200002517.01"/>
</dbReference>
<sequence>ASLCHRHHRRPRHRPLPSPPPPSPPPPPPPSKPLSAVAGDPGRAANPAQRISRPAALPGAPIHRHMFSIVPLDPLPPLLFPSLEKPFSSWLALDARFCNSSPAVWKCICTWGASC</sequence>
<reference evidence="2" key="3">
    <citation type="submission" date="2022-06" db="UniProtKB">
        <authorList>
            <consortium name="EnsemblPlants"/>
        </authorList>
    </citation>
    <scope>IDENTIFICATION</scope>
</reference>
<reference evidence="3" key="1">
    <citation type="journal article" date="2013" name="Nature">
        <title>Draft genome of the wheat A-genome progenitor Triticum urartu.</title>
        <authorList>
            <person name="Ling H.Q."/>
            <person name="Zhao S."/>
            <person name="Liu D."/>
            <person name="Wang J."/>
            <person name="Sun H."/>
            <person name="Zhang C."/>
            <person name="Fan H."/>
            <person name="Li D."/>
            <person name="Dong L."/>
            <person name="Tao Y."/>
            <person name="Gao C."/>
            <person name="Wu H."/>
            <person name="Li Y."/>
            <person name="Cui Y."/>
            <person name="Guo X."/>
            <person name="Zheng S."/>
            <person name="Wang B."/>
            <person name="Yu K."/>
            <person name="Liang Q."/>
            <person name="Yang W."/>
            <person name="Lou X."/>
            <person name="Chen J."/>
            <person name="Feng M."/>
            <person name="Jian J."/>
            <person name="Zhang X."/>
            <person name="Luo G."/>
            <person name="Jiang Y."/>
            <person name="Liu J."/>
            <person name="Wang Z."/>
            <person name="Sha Y."/>
            <person name="Zhang B."/>
            <person name="Wu H."/>
            <person name="Tang D."/>
            <person name="Shen Q."/>
            <person name="Xue P."/>
            <person name="Zou S."/>
            <person name="Wang X."/>
            <person name="Liu X."/>
            <person name="Wang F."/>
            <person name="Yang Y."/>
            <person name="An X."/>
            <person name="Dong Z."/>
            <person name="Zhang K."/>
            <person name="Zhang X."/>
            <person name="Luo M.C."/>
            <person name="Dvorak J."/>
            <person name="Tong Y."/>
            <person name="Wang J."/>
            <person name="Yang H."/>
            <person name="Li Z."/>
            <person name="Wang D."/>
            <person name="Zhang A."/>
            <person name="Wang J."/>
        </authorList>
    </citation>
    <scope>NUCLEOTIDE SEQUENCE</scope>
    <source>
        <strain evidence="3">cv. G1812</strain>
    </source>
</reference>
<evidence type="ECO:0000313" key="3">
    <source>
        <dbReference type="Proteomes" id="UP000015106"/>
    </source>
</evidence>
<proteinExistence type="predicted"/>
<dbReference type="Proteomes" id="UP000015106">
    <property type="component" value="Chromosome 2"/>
</dbReference>
<name>A0A8R7PI70_TRIUA</name>
<reference evidence="2" key="2">
    <citation type="submission" date="2018-03" db="EMBL/GenBank/DDBJ databases">
        <title>The Triticum urartu genome reveals the dynamic nature of wheat genome evolution.</title>
        <authorList>
            <person name="Ling H."/>
            <person name="Ma B."/>
            <person name="Shi X."/>
            <person name="Liu H."/>
            <person name="Dong L."/>
            <person name="Sun H."/>
            <person name="Cao Y."/>
            <person name="Gao Q."/>
            <person name="Zheng S."/>
            <person name="Li Y."/>
            <person name="Yu Y."/>
            <person name="Du H."/>
            <person name="Qi M."/>
            <person name="Li Y."/>
            <person name="Yu H."/>
            <person name="Cui Y."/>
            <person name="Wang N."/>
            <person name="Chen C."/>
            <person name="Wu H."/>
            <person name="Zhao Y."/>
            <person name="Zhang J."/>
            <person name="Li Y."/>
            <person name="Zhou W."/>
            <person name="Zhang B."/>
            <person name="Hu W."/>
            <person name="Eijk M."/>
            <person name="Tang J."/>
            <person name="Witsenboer H."/>
            <person name="Zhao S."/>
            <person name="Li Z."/>
            <person name="Zhang A."/>
            <person name="Wang D."/>
            <person name="Liang C."/>
        </authorList>
    </citation>
    <scope>NUCLEOTIDE SEQUENCE [LARGE SCALE GENOMIC DNA]</scope>
    <source>
        <strain evidence="2">cv. G1812</strain>
    </source>
</reference>
<evidence type="ECO:0000256" key="1">
    <source>
        <dbReference type="SAM" id="MobiDB-lite"/>
    </source>
</evidence>
<feature type="compositionally biased region" description="Basic residues" evidence="1">
    <location>
        <begin position="1"/>
        <end position="15"/>
    </location>
</feature>
<dbReference type="EnsemblPlants" id="TuG1812G0200002517.01.T03">
    <property type="protein sequence ID" value="TuG1812G0200002517.01.T03.cds370735"/>
    <property type="gene ID" value="TuG1812G0200002517.01"/>
</dbReference>
<protein>
    <submittedName>
        <fullName evidence="2">Uncharacterized protein</fullName>
    </submittedName>
</protein>
<dbReference type="Gramene" id="TuG1812G0200002518.01.T03">
    <property type="protein sequence ID" value="TuG1812G0200002518.01.T03.cds415615"/>
    <property type="gene ID" value="TuG1812G0200002518.01"/>
</dbReference>
<dbReference type="Gramene" id="TuG1812G0200004568.01.T03">
    <property type="protein sequence ID" value="TuG1812G0200004568.01.T03.cds352527"/>
    <property type="gene ID" value="TuG1812G0200004568.01"/>
</dbReference>
<feature type="compositionally biased region" description="Pro residues" evidence="1">
    <location>
        <begin position="16"/>
        <end position="32"/>
    </location>
</feature>
<dbReference type="EnsemblPlants" id="TuG1812G0200002518.01.T03">
    <property type="protein sequence ID" value="TuG1812G0200002518.01.T03.cds415615"/>
    <property type="gene ID" value="TuG1812G0200002518.01"/>
</dbReference>
<dbReference type="EnsemblPlants" id="TuG1812G0200004568.01.T03">
    <property type="protein sequence ID" value="TuG1812G0200004568.01.T03.cds352527"/>
    <property type="gene ID" value="TuG1812G0200004568.01"/>
</dbReference>
<feature type="region of interest" description="Disordered" evidence="1">
    <location>
        <begin position="1"/>
        <end position="57"/>
    </location>
</feature>
<organism evidence="2 3">
    <name type="scientific">Triticum urartu</name>
    <name type="common">Red wild einkorn</name>
    <name type="synonym">Crithodium urartu</name>
    <dbReference type="NCBI Taxonomy" id="4572"/>
    <lineage>
        <taxon>Eukaryota</taxon>
        <taxon>Viridiplantae</taxon>
        <taxon>Streptophyta</taxon>
        <taxon>Embryophyta</taxon>
        <taxon>Tracheophyta</taxon>
        <taxon>Spermatophyta</taxon>
        <taxon>Magnoliopsida</taxon>
        <taxon>Liliopsida</taxon>
        <taxon>Poales</taxon>
        <taxon>Poaceae</taxon>
        <taxon>BOP clade</taxon>
        <taxon>Pooideae</taxon>
        <taxon>Triticodae</taxon>
        <taxon>Triticeae</taxon>
        <taxon>Triticinae</taxon>
        <taxon>Triticum</taxon>
    </lineage>
</organism>
<dbReference type="AlphaFoldDB" id="A0A8R7PI70"/>
<accession>A0A8R7PI70</accession>